<accession>A0A645CNI7</accession>
<dbReference type="EMBL" id="VSSQ01028756">
    <property type="protein sequence ID" value="MPM78596.1"/>
    <property type="molecule type" value="Genomic_DNA"/>
</dbReference>
<proteinExistence type="predicted"/>
<gene>
    <name evidence="1" type="ORF">SDC9_125607</name>
</gene>
<sequence>MASSNIEMIKKVAIGLGDLKDSVVFIGGAVTELYANDSASTEIRPTLDVDCVIELASRGSFYHMEDSLRSKGFKNDTTPGAPICRWIYKDVIVDIMPDDEDILGFSNRWYKAGVKNRIEREIDNNLKIFIFQVHYYLATKLEATFHRGMADLRTSQDFEDVVYILNNNLRLIEIITECHDKELKQYLKDRMKSLLNLKYINEAVECCLPYGDNKRLGVILDLMNNI</sequence>
<comment type="caution">
    <text evidence="1">The sequence shown here is derived from an EMBL/GenBank/DDBJ whole genome shotgun (WGS) entry which is preliminary data.</text>
</comment>
<protein>
    <submittedName>
        <fullName evidence="1">Uncharacterized protein</fullName>
    </submittedName>
</protein>
<dbReference type="AlphaFoldDB" id="A0A645CNI7"/>
<name>A0A645CNI7_9ZZZZ</name>
<reference evidence="1" key="1">
    <citation type="submission" date="2019-08" db="EMBL/GenBank/DDBJ databases">
        <authorList>
            <person name="Kucharzyk K."/>
            <person name="Murdoch R.W."/>
            <person name="Higgins S."/>
            <person name="Loffler F."/>
        </authorList>
    </citation>
    <scope>NUCLEOTIDE SEQUENCE</scope>
</reference>
<evidence type="ECO:0000313" key="1">
    <source>
        <dbReference type="EMBL" id="MPM78596.1"/>
    </source>
</evidence>
<organism evidence="1">
    <name type="scientific">bioreactor metagenome</name>
    <dbReference type="NCBI Taxonomy" id="1076179"/>
    <lineage>
        <taxon>unclassified sequences</taxon>
        <taxon>metagenomes</taxon>
        <taxon>ecological metagenomes</taxon>
    </lineage>
</organism>